<dbReference type="Proteomes" id="UP001214441">
    <property type="component" value="Unassembled WGS sequence"/>
</dbReference>
<evidence type="ECO:0000256" key="2">
    <source>
        <dbReference type="SAM" id="SignalP"/>
    </source>
</evidence>
<feature type="compositionally biased region" description="Low complexity" evidence="1">
    <location>
        <begin position="242"/>
        <end position="263"/>
    </location>
</feature>
<protein>
    <submittedName>
        <fullName evidence="3">ATP nucleotide 3'-pyrophosphokinase</fullName>
    </submittedName>
</protein>
<accession>A0ABT6ZRZ7</accession>
<dbReference type="EMBL" id="JANCPR020000006">
    <property type="protein sequence ID" value="MDJ1131840.1"/>
    <property type="molecule type" value="Genomic_DNA"/>
</dbReference>
<evidence type="ECO:0000313" key="3">
    <source>
        <dbReference type="EMBL" id="MDJ1131840.1"/>
    </source>
</evidence>
<name>A0ABT6ZRZ7_9ACTN</name>
<comment type="caution">
    <text evidence="3">The sequence shown here is derived from an EMBL/GenBank/DDBJ whole genome shotgun (WGS) entry which is preliminary data.</text>
</comment>
<feature type="region of interest" description="Disordered" evidence="1">
    <location>
        <begin position="27"/>
        <end position="49"/>
    </location>
</feature>
<feature type="chain" id="PRO_5045369270" evidence="2">
    <location>
        <begin position="20"/>
        <end position="275"/>
    </location>
</feature>
<evidence type="ECO:0000313" key="4">
    <source>
        <dbReference type="Proteomes" id="UP001214441"/>
    </source>
</evidence>
<feature type="compositionally biased region" description="Low complexity" evidence="1">
    <location>
        <begin position="27"/>
        <end position="37"/>
    </location>
</feature>
<feature type="signal peptide" evidence="2">
    <location>
        <begin position="1"/>
        <end position="19"/>
    </location>
</feature>
<sequence length="275" mass="29587">MTRNAGRALPRTAVTAALAAVVLGGGPAASAAGAEPPGDGGWKGEGLSLDAEQNRAADTYLARARAAERSISPQVRAAARRSGAELVGFDHRLKSADSLKRKVAGSLREAPGQTAEEALARLNDSIRYTLQWEDARYTWGVASASSTLADWGNDSLKWSNTWSRERAYKGINSAWRSPRSGHPFEVQFHTPASKRAQETTHKLYEEQRLPGTPPDRVRDLQAQQGAVFAAVPVPEGARELRAPATRVPTARATGTRPPGTRVPQAERSERLVQPV</sequence>
<feature type="compositionally biased region" description="Basic and acidic residues" evidence="1">
    <location>
        <begin position="264"/>
        <end position="275"/>
    </location>
</feature>
<organism evidence="3 4">
    <name type="scientific">Streptomyces iconiensis</name>
    <dbReference type="NCBI Taxonomy" id="1384038"/>
    <lineage>
        <taxon>Bacteria</taxon>
        <taxon>Bacillati</taxon>
        <taxon>Actinomycetota</taxon>
        <taxon>Actinomycetes</taxon>
        <taxon>Kitasatosporales</taxon>
        <taxon>Streptomycetaceae</taxon>
        <taxon>Streptomyces</taxon>
    </lineage>
</organism>
<feature type="region of interest" description="Disordered" evidence="1">
    <location>
        <begin position="241"/>
        <end position="275"/>
    </location>
</feature>
<keyword evidence="2" id="KW-0732">Signal</keyword>
<proteinExistence type="predicted"/>
<dbReference type="RefSeq" id="WP_274044546.1">
    <property type="nucleotide sequence ID" value="NZ_JANCPR020000006.1"/>
</dbReference>
<evidence type="ECO:0000256" key="1">
    <source>
        <dbReference type="SAM" id="MobiDB-lite"/>
    </source>
</evidence>
<keyword evidence="4" id="KW-1185">Reference proteome</keyword>
<reference evidence="3 4" key="1">
    <citation type="submission" date="2023-05" db="EMBL/GenBank/DDBJ databases">
        <title>Streptantibioticus silvisoli sp. nov., acidotolerant actinomycetes 1 from pine litter.</title>
        <authorList>
            <person name="Swiecimska M."/>
            <person name="Golinska P."/>
            <person name="Sangal V."/>
            <person name="Wachnowicz B."/>
            <person name="Goodfellow M."/>
        </authorList>
    </citation>
    <scope>NUCLEOTIDE SEQUENCE [LARGE SCALE GENOMIC DNA]</scope>
    <source>
        <strain evidence="3 4">DSM 42109</strain>
    </source>
</reference>
<gene>
    <name evidence="3" type="ORF">NMN56_007695</name>
</gene>